<dbReference type="EMBL" id="JH993048">
    <property type="protein sequence ID" value="EKX38464.1"/>
    <property type="molecule type" value="Genomic_DNA"/>
</dbReference>
<protein>
    <submittedName>
        <fullName evidence="1 2">Uncharacterized protein</fullName>
    </submittedName>
</protein>
<proteinExistence type="predicted"/>
<dbReference type="HOGENOM" id="CLU_2502700_0_0_1"/>
<dbReference type="Proteomes" id="UP000011087">
    <property type="component" value="Unassembled WGS sequence"/>
</dbReference>
<accession>L1IRD4</accession>
<evidence type="ECO:0000313" key="2">
    <source>
        <dbReference type="EnsemblProtists" id="EKX38464"/>
    </source>
</evidence>
<dbReference type="KEGG" id="gtt:GUITHDRAFT_115430"/>
<dbReference type="PaxDb" id="55529-EKX38464"/>
<dbReference type="EnsemblProtists" id="EKX38464">
    <property type="protein sequence ID" value="EKX38464"/>
    <property type="gene ID" value="GUITHDRAFT_115430"/>
</dbReference>
<keyword evidence="3" id="KW-1185">Reference proteome</keyword>
<reference evidence="1 3" key="1">
    <citation type="journal article" date="2012" name="Nature">
        <title>Algal genomes reveal evolutionary mosaicism and the fate of nucleomorphs.</title>
        <authorList>
            <consortium name="DOE Joint Genome Institute"/>
            <person name="Curtis B.A."/>
            <person name="Tanifuji G."/>
            <person name="Burki F."/>
            <person name="Gruber A."/>
            <person name="Irimia M."/>
            <person name="Maruyama S."/>
            <person name="Arias M.C."/>
            <person name="Ball S.G."/>
            <person name="Gile G.H."/>
            <person name="Hirakawa Y."/>
            <person name="Hopkins J.F."/>
            <person name="Kuo A."/>
            <person name="Rensing S.A."/>
            <person name="Schmutz J."/>
            <person name="Symeonidi A."/>
            <person name="Elias M."/>
            <person name="Eveleigh R.J."/>
            <person name="Herman E.K."/>
            <person name="Klute M.J."/>
            <person name="Nakayama T."/>
            <person name="Obornik M."/>
            <person name="Reyes-Prieto A."/>
            <person name="Armbrust E.V."/>
            <person name="Aves S.J."/>
            <person name="Beiko R.G."/>
            <person name="Coutinho P."/>
            <person name="Dacks J.B."/>
            <person name="Durnford D.G."/>
            <person name="Fast N.M."/>
            <person name="Green B.R."/>
            <person name="Grisdale C.J."/>
            <person name="Hempel F."/>
            <person name="Henrissat B."/>
            <person name="Hoppner M.P."/>
            <person name="Ishida K."/>
            <person name="Kim E."/>
            <person name="Koreny L."/>
            <person name="Kroth P.G."/>
            <person name="Liu Y."/>
            <person name="Malik S.B."/>
            <person name="Maier U.G."/>
            <person name="McRose D."/>
            <person name="Mock T."/>
            <person name="Neilson J.A."/>
            <person name="Onodera N.T."/>
            <person name="Poole A.M."/>
            <person name="Pritham E.J."/>
            <person name="Richards T.A."/>
            <person name="Rocap G."/>
            <person name="Roy S.W."/>
            <person name="Sarai C."/>
            <person name="Schaack S."/>
            <person name="Shirato S."/>
            <person name="Slamovits C.H."/>
            <person name="Spencer D.F."/>
            <person name="Suzuki S."/>
            <person name="Worden A.Z."/>
            <person name="Zauner S."/>
            <person name="Barry K."/>
            <person name="Bell C."/>
            <person name="Bharti A.K."/>
            <person name="Crow J.A."/>
            <person name="Grimwood J."/>
            <person name="Kramer R."/>
            <person name="Lindquist E."/>
            <person name="Lucas S."/>
            <person name="Salamov A."/>
            <person name="McFadden G.I."/>
            <person name="Lane C.E."/>
            <person name="Keeling P.J."/>
            <person name="Gray M.W."/>
            <person name="Grigoriev I.V."/>
            <person name="Archibald J.M."/>
        </authorList>
    </citation>
    <scope>NUCLEOTIDE SEQUENCE</scope>
    <source>
        <strain evidence="1 3">CCMP2712</strain>
    </source>
</reference>
<reference evidence="2" key="3">
    <citation type="submission" date="2016-03" db="UniProtKB">
        <authorList>
            <consortium name="EnsemblProtists"/>
        </authorList>
    </citation>
    <scope>IDENTIFICATION</scope>
</reference>
<gene>
    <name evidence="1" type="ORF">GUITHDRAFT_115430</name>
</gene>
<sequence>MFQTVAQFQELYYYRPWAKTQNEGYADHMYMRKLFWDHSFAYDDSYYQDPPAHKHQSVSYNAYADRKDYLKILNAYGTGCASSHCY</sequence>
<dbReference type="GeneID" id="17295215"/>
<name>L1IRD4_GUITC</name>
<dbReference type="AlphaFoldDB" id="L1IRD4"/>
<reference evidence="3" key="2">
    <citation type="submission" date="2012-11" db="EMBL/GenBank/DDBJ databases">
        <authorList>
            <person name="Kuo A."/>
            <person name="Curtis B.A."/>
            <person name="Tanifuji G."/>
            <person name="Burki F."/>
            <person name="Gruber A."/>
            <person name="Irimia M."/>
            <person name="Maruyama S."/>
            <person name="Arias M.C."/>
            <person name="Ball S.G."/>
            <person name="Gile G.H."/>
            <person name="Hirakawa Y."/>
            <person name="Hopkins J.F."/>
            <person name="Rensing S.A."/>
            <person name="Schmutz J."/>
            <person name="Symeonidi A."/>
            <person name="Elias M."/>
            <person name="Eveleigh R.J."/>
            <person name="Herman E.K."/>
            <person name="Klute M.J."/>
            <person name="Nakayama T."/>
            <person name="Obornik M."/>
            <person name="Reyes-Prieto A."/>
            <person name="Armbrust E.V."/>
            <person name="Aves S.J."/>
            <person name="Beiko R.G."/>
            <person name="Coutinho P."/>
            <person name="Dacks J.B."/>
            <person name="Durnford D.G."/>
            <person name="Fast N.M."/>
            <person name="Green B.R."/>
            <person name="Grisdale C."/>
            <person name="Hempe F."/>
            <person name="Henrissat B."/>
            <person name="Hoppner M.P."/>
            <person name="Ishida K.-I."/>
            <person name="Kim E."/>
            <person name="Koreny L."/>
            <person name="Kroth P.G."/>
            <person name="Liu Y."/>
            <person name="Malik S.-B."/>
            <person name="Maier U.G."/>
            <person name="McRose D."/>
            <person name="Mock T."/>
            <person name="Neilson J.A."/>
            <person name="Onodera N.T."/>
            <person name="Poole A.M."/>
            <person name="Pritham E.J."/>
            <person name="Richards T.A."/>
            <person name="Rocap G."/>
            <person name="Roy S.W."/>
            <person name="Sarai C."/>
            <person name="Schaack S."/>
            <person name="Shirato S."/>
            <person name="Slamovits C.H."/>
            <person name="Spencer D.F."/>
            <person name="Suzuki S."/>
            <person name="Worden A.Z."/>
            <person name="Zauner S."/>
            <person name="Barry K."/>
            <person name="Bell C."/>
            <person name="Bharti A.K."/>
            <person name="Crow J.A."/>
            <person name="Grimwood J."/>
            <person name="Kramer R."/>
            <person name="Lindquist E."/>
            <person name="Lucas S."/>
            <person name="Salamov A."/>
            <person name="McFadden G.I."/>
            <person name="Lane C.E."/>
            <person name="Keeling P.J."/>
            <person name="Gray M.W."/>
            <person name="Grigoriev I.V."/>
            <person name="Archibald J.M."/>
        </authorList>
    </citation>
    <scope>NUCLEOTIDE SEQUENCE</scope>
    <source>
        <strain evidence="3">CCMP2712</strain>
    </source>
</reference>
<evidence type="ECO:0000313" key="1">
    <source>
        <dbReference type="EMBL" id="EKX38464.1"/>
    </source>
</evidence>
<evidence type="ECO:0000313" key="3">
    <source>
        <dbReference type="Proteomes" id="UP000011087"/>
    </source>
</evidence>
<organism evidence="1">
    <name type="scientific">Guillardia theta (strain CCMP2712)</name>
    <name type="common">Cryptophyte</name>
    <dbReference type="NCBI Taxonomy" id="905079"/>
    <lineage>
        <taxon>Eukaryota</taxon>
        <taxon>Cryptophyceae</taxon>
        <taxon>Pyrenomonadales</taxon>
        <taxon>Geminigeraceae</taxon>
        <taxon>Guillardia</taxon>
    </lineage>
</organism>
<dbReference type="RefSeq" id="XP_005825444.1">
    <property type="nucleotide sequence ID" value="XM_005825387.1"/>
</dbReference>